<evidence type="ECO:0000259" key="1">
    <source>
        <dbReference type="Pfam" id="PF26417"/>
    </source>
</evidence>
<evidence type="ECO:0000313" key="3">
    <source>
        <dbReference type="Proteomes" id="UP000653099"/>
    </source>
</evidence>
<organism evidence="2 3">
    <name type="scientific">Halobellus salinus</name>
    <dbReference type="NCBI Taxonomy" id="931585"/>
    <lineage>
        <taxon>Archaea</taxon>
        <taxon>Methanobacteriati</taxon>
        <taxon>Methanobacteriota</taxon>
        <taxon>Stenosarchaea group</taxon>
        <taxon>Halobacteria</taxon>
        <taxon>Halobacteriales</taxon>
        <taxon>Haloferacaceae</taxon>
        <taxon>Halobellus</taxon>
    </lineage>
</organism>
<reference evidence="2" key="2">
    <citation type="submission" date="2020-09" db="EMBL/GenBank/DDBJ databases">
        <authorList>
            <person name="Sun Q."/>
            <person name="Ohkuma M."/>
        </authorList>
    </citation>
    <scope>NUCLEOTIDE SEQUENCE</scope>
    <source>
        <strain evidence="2">JCM 14359</strain>
    </source>
</reference>
<evidence type="ECO:0000313" key="2">
    <source>
        <dbReference type="EMBL" id="GGI95526.1"/>
    </source>
</evidence>
<accession>A0A830ELM4</accession>
<gene>
    <name evidence="2" type="ORF">GCM10008995_02030</name>
</gene>
<comment type="caution">
    <text evidence="2">The sequence shown here is derived from an EMBL/GenBank/DDBJ whole genome shotgun (WGS) entry which is preliminary data.</text>
</comment>
<proteinExistence type="predicted"/>
<keyword evidence="3" id="KW-1185">Reference proteome</keyword>
<dbReference type="AlphaFoldDB" id="A0A830ELM4"/>
<dbReference type="Proteomes" id="UP000653099">
    <property type="component" value="Unassembled WGS sequence"/>
</dbReference>
<dbReference type="Pfam" id="PF26417">
    <property type="entry name" value="DUF8112"/>
    <property type="match status" value="1"/>
</dbReference>
<sequence>MTTYKLPGQENTDNELIEDINQLQRIALGAGAAVCQRCGKQLHGGERVFVYVFRRCPHAVWLAGQTRCADHPLDLDSLASLGVSEYIVAGRVGHCIDHTLQREYPVLLAPRLESTSPPDTEIAFNLPGVTPADVTDCPIAQTTFEDAPAFAYAEATR</sequence>
<dbReference type="EMBL" id="BMOC01000001">
    <property type="protein sequence ID" value="GGI95526.1"/>
    <property type="molecule type" value="Genomic_DNA"/>
</dbReference>
<feature type="domain" description="DUF8112" evidence="1">
    <location>
        <begin position="12"/>
        <end position="118"/>
    </location>
</feature>
<name>A0A830ELM4_9EURY</name>
<dbReference type="InterPro" id="IPR058425">
    <property type="entry name" value="DUF8112"/>
</dbReference>
<protein>
    <recommendedName>
        <fullName evidence="1">DUF8112 domain-containing protein</fullName>
    </recommendedName>
</protein>
<reference evidence="2" key="1">
    <citation type="journal article" date="2014" name="Int. J. Syst. Evol. Microbiol.">
        <title>Complete genome sequence of Corynebacterium casei LMG S-19264T (=DSM 44701T), isolated from a smear-ripened cheese.</title>
        <authorList>
            <consortium name="US DOE Joint Genome Institute (JGI-PGF)"/>
            <person name="Walter F."/>
            <person name="Albersmeier A."/>
            <person name="Kalinowski J."/>
            <person name="Ruckert C."/>
        </authorList>
    </citation>
    <scope>NUCLEOTIDE SEQUENCE</scope>
    <source>
        <strain evidence="2">JCM 14359</strain>
    </source>
</reference>